<comment type="caution">
    <text evidence="1">The sequence shown here is derived from an EMBL/GenBank/DDBJ whole genome shotgun (WGS) entry which is preliminary data.</text>
</comment>
<organism evidence="1 2">
    <name type="scientific">Vararia minispora EC-137</name>
    <dbReference type="NCBI Taxonomy" id="1314806"/>
    <lineage>
        <taxon>Eukaryota</taxon>
        <taxon>Fungi</taxon>
        <taxon>Dikarya</taxon>
        <taxon>Basidiomycota</taxon>
        <taxon>Agaricomycotina</taxon>
        <taxon>Agaricomycetes</taxon>
        <taxon>Russulales</taxon>
        <taxon>Lachnocladiaceae</taxon>
        <taxon>Vararia</taxon>
    </lineage>
</organism>
<feature type="non-terminal residue" evidence="1">
    <location>
        <position position="1"/>
    </location>
</feature>
<sequence length="395" mass="45077">QPEHKSYTFPESDLFRLLIDAYFDNSNIILPVLHRPTLEDGIRSGKHITDESFGGVILLVCAIGARFLADSRVLLPGSNLRYSAGWTWFTQIDIPRLLMFSASRLHDLQIACLGAIYLAGCSMPAVGWNMVAIGIRIAQNIGVHKKHVYGSKPTVQDELFKRSFWVLLFLDRWESSTTGHPCTIQEEDFDLDMPVDCDDEYWLLPNPDLAFSQPTGQPSRVSAFICNLRLCQILGYALRTIYASKKAKRHFGFAGEEWERRTIANFDSILNMWADSVPDHLRWDPTRDQDVFYLQSGHLYAHFYDLQVLVHRPFISPRKTPSHSFPSIAICVNAARSCTHLIDALHKRWPKRFLPYLHVSIYRYLSSTMGAADICSSTETTFGCWRGISSRHLEC</sequence>
<accession>A0ACB8Q7R1</accession>
<reference evidence="1" key="1">
    <citation type="submission" date="2021-02" db="EMBL/GenBank/DDBJ databases">
        <authorList>
            <consortium name="DOE Joint Genome Institute"/>
            <person name="Ahrendt S."/>
            <person name="Looney B.P."/>
            <person name="Miyauchi S."/>
            <person name="Morin E."/>
            <person name="Drula E."/>
            <person name="Courty P.E."/>
            <person name="Chicoki N."/>
            <person name="Fauchery L."/>
            <person name="Kohler A."/>
            <person name="Kuo A."/>
            <person name="Labutti K."/>
            <person name="Pangilinan J."/>
            <person name="Lipzen A."/>
            <person name="Riley R."/>
            <person name="Andreopoulos W."/>
            <person name="He G."/>
            <person name="Johnson J."/>
            <person name="Barry K.W."/>
            <person name="Grigoriev I.V."/>
            <person name="Nagy L."/>
            <person name="Hibbett D."/>
            <person name="Henrissat B."/>
            <person name="Matheny P.B."/>
            <person name="Labbe J."/>
            <person name="Martin F."/>
        </authorList>
    </citation>
    <scope>NUCLEOTIDE SEQUENCE</scope>
    <source>
        <strain evidence="1">EC-137</strain>
    </source>
</reference>
<gene>
    <name evidence="1" type="ORF">K488DRAFT_60526</name>
</gene>
<proteinExistence type="predicted"/>
<evidence type="ECO:0000313" key="1">
    <source>
        <dbReference type="EMBL" id="KAI0027758.1"/>
    </source>
</evidence>
<name>A0ACB8Q7R1_9AGAM</name>
<keyword evidence="2" id="KW-1185">Reference proteome</keyword>
<protein>
    <submittedName>
        <fullName evidence="1">Fungal-specific transcription factor domain-containing protein</fullName>
    </submittedName>
</protein>
<dbReference type="EMBL" id="MU273844">
    <property type="protein sequence ID" value="KAI0027758.1"/>
    <property type="molecule type" value="Genomic_DNA"/>
</dbReference>
<reference evidence="1" key="2">
    <citation type="journal article" date="2022" name="New Phytol.">
        <title>Evolutionary transition to the ectomycorrhizal habit in the genomes of a hyperdiverse lineage of mushroom-forming fungi.</title>
        <authorList>
            <person name="Looney B."/>
            <person name="Miyauchi S."/>
            <person name="Morin E."/>
            <person name="Drula E."/>
            <person name="Courty P.E."/>
            <person name="Kohler A."/>
            <person name="Kuo A."/>
            <person name="LaButti K."/>
            <person name="Pangilinan J."/>
            <person name="Lipzen A."/>
            <person name="Riley R."/>
            <person name="Andreopoulos W."/>
            <person name="He G."/>
            <person name="Johnson J."/>
            <person name="Nolan M."/>
            <person name="Tritt A."/>
            <person name="Barry K.W."/>
            <person name="Grigoriev I.V."/>
            <person name="Nagy L.G."/>
            <person name="Hibbett D."/>
            <person name="Henrissat B."/>
            <person name="Matheny P.B."/>
            <person name="Labbe J."/>
            <person name="Martin F.M."/>
        </authorList>
    </citation>
    <scope>NUCLEOTIDE SEQUENCE</scope>
    <source>
        <strain evidence="1">EC-137</strain>
    </source>
</reference>
<dbReference type="Proteomes" id="UP000814128">
    <property type="component" value="Unassembled WGS sequence"/>
</dbReference>
<evidence type="ECO:0000313" key="2">
    <source>
        <dbReference type="Proteomes" id="UP000814128"/>
    </source>
</evidence>